<feature type="coiled-coil region" evidence="7">
    <location>
        <begin position="430"/>
        <end position="457"/>
    </location>
</feature>
<dbReference type="PROSITE" id="PS50067">
    <property type="entry name" value="KINESIN_MOTOR_2"/>
    <property type="match status" value="1"/>
</dbReference>
<keyword evidence="3 6" id="KW-0067">ATP-binding</keyword>
<feature type="region of interest" description="Disordered" evidence="8">
    <location>
        <begin position="1168"/>
        <end position="1200"/>
    </location>
</feature>
<dbReference type="InterPro" id="IPR027417">
    <property type="entry name" value="P-loop_NTPase"/>
</dbReference>
<keyword evidence="4 7" id="KW-0175">Coiled coil</keyword>
<feature type="region of interest" description="Disordered" evidence="8">
    <location>
        <begin position="587"/>
        <end position="642"/>
    </location>
</feature>
<evidence type="ECO:0000313" key="11">
    <source>
        <dbReference type="Proteomes" id="UP000054937"/>
    </source>
</evidence>
<name>A0A0V0QJD0_PSEPJ</name>
<dbReference type="PANTHER" id="PTHR47968:SF13">
    <property type="entry name" value="KINESIN-LIKE PROTEIN KIF19 ISOFORM X1"/>
    <property type="match status" value="1"/>
</dbReference>
<organism evidence="10 11">
    <name type="scientific">Pseudocohnilembus persalinus</name>
    <name type="common">Ciliate</name>
    <dbReference type="NCBI Taxonomy" id="266149"/>
    <lineage>
        <taxon>Eukaryota</taxon>
        <taxon>Sar</taxon>
        <taxon>Alveolata</taxon>
        <taxon>Ciliophora</taxon>
        <taxon>Intramacronucleata</taxon>
        <taxon>Oligohymenophorea</taxon>
        <taxon>Scuticociliatia</taxon>
        <taxon>Philasterida</taxon>
        <taxon>Pseudocohnilembidae</taxon>
        <taxon>Pseudocohnilembus</taxon>
    </lineage>
</organism>
<keyword evidence="10" id="KW-0378">Hydrolase</keyword>
<evidence type="ECO:0000259" key="9">
    <source>
        <dbReference type="PROSITE" id="PS50067"/>
    </source>
</evidence>
<feature type="region of interest" description="Disordered" evidence="8">
    <location>
        <begin position="1085"/>
        <end position="1113"/>
    </location>
</feature>
<accession>A0A0V0QJD0</accession>
<reference evidence="10 11" key="1">
    <citation type="journal article" date="2015" name="Sci. Rep.">
        <title>Genome of the facultative scuticociliatosis pathogen Pseudocohnilembus persalinus provides insight into its virulence through horizontal gene transfer.</title>
        <authorList>
            <person name="Xiong J."/>
            <person name="Wang G."/>
            <person name="Cheng J."/>
            <person name="Tian M."/>
            <person name="Pan X."/>
            <person name="Warren A."/>
            <person name="Jiang C."/>
            <person name="Yuan D."/>
            <person name="Miao W."/>
        </authorList>
    </citation>
    <scope>NUCLEOTIDE SEQUENCE [LARGE SCALE GENOMIC DNA]</scope>
    <source>
        <strain evidence="10">36N120E</strain>
    </source>
</reference>
<protein>
    <submittedName>
        <fullName evidence="10">p-loop containing nucleoside triphosphate hydrolase</fullName>
    </submittedName>
</protein>
<feature type="coiled-coil region" evidence="7">
    <location>
        <begin position="917"/>
        <end position="951"/>
    </location>
</feature>
<dbReference type="GO" id="GO:0005874">
    <property type="term" value="C:microtubule"/>
    <property type="evidence" value="ECO:0007669"/>
    <property type="project" value="UniProtKB-KW"/>
</dbReference>
<dbReference type="PANTHER" id="PTHR47968">
    <property type="entry name" value="CENTROMERE PROTEIN E"/>
    <property type="match status" value="1"/>
</dbReference>
<dbReference type="SUPFAM" id="SSF52540">
    <property type="entry name" value="P-loop containing nucleoside triphosphate hydrolases"/>
    <property type="match status" value="1"/>
</dbReference>
<evidence type="ECO:0000256" key="6">
    <source>
        <dbReference type="PROSITE-ProRule" id="PRU00283"/>
    </source>
</evidence>
<dbReference type="GO" id="GO:0003777">
    <property type="term" value="F:microtubule motor activity"/>
    <property type="evidence" value="ECO:0007669"/>
    <property type="project" value="InterPro"/>
</dbReference>
<dbReference type="PROSITE" id="PS00411">
    <property type="entry name" value="KINESIN_MOTOR_1"/>
    <property type="match status" value="1"/>
</dbReference>
<evidence type="ECO:0000256" key="1">
    <source>
        <dbReference type="ARBA" id="ARBA00022701"/>
    </source>
</evidence>
<dbReference type="GO" id="GO:0005524">
    <property type="term" value="F:ATP binding"/>
    <property type="evidence" value="ECO:0007669"/>
    <property type="project" value="UniProtKB-UniRule"/>
</dbReference>
<evidence type="ECO:0000256" key="7">
    <source>
        <dbReference type="SAM" id="Coils"/>
    </source>
</evidence>
<dbReference type="Gene3D" id="3.40.850.10">
    <property type="entry name" value="Kinesin motor domain"/>
    <property type="match status" value="1"/>
</dbReference>
<dbReference type="SMART" id="SM00129">
    <property type="entry name" value="KISc"/>
    <property type="match status" value="1"/>
</dbReference>
<dbReference type="EMBL" id="LDAU01000156">
    <property type="protein sequence ID" value="KRX02216.1"/>
    <property type="molecule type" value="Genomic_DNA"/>
</dbReference>
<dbReference type="GO" id="GO:0008017">
    <property type="term" value="F:microtubule binding"/>
    <property type="evidence" value="ECO:0007669"/>
    <property type="project" value="InterPro"/>
</dbReference>
<feature type="compositionally biased region" description="Low complexity" evidence="8">
    <location>
        <begin position="658"/>
        <end position="673"/>
    </location>
</feature>
<proteinExistence type="inferred from homology"/>
<dbReference type="PRINTS" id="PR00380">
    <property type="entry name" value="KINESINHEAVY"/>
</dbReference>
<feature type="compositionally biased region" description="Polar residues" evidence="8">
    <location>
        <begin position="625"/>
        <end position="642"/>
    </location>
</feature>
<dbReference type="Pfam" id="PF00225">
    <property type="entry name" value="Kinesin"/>
    <property type="match status" value="1"/>
</dbReference>
<comment type="similarity">
    <text evidence="6">Belongs to the TRAFAC class myosin-kinesin ATPase superfamily. Kinesin family.</text>
</comment>
<dbReference type="InterPro" id="IPR019821">
    <property type="entry name" value="Kinesin_motor_CS"/>
</dbReference>
<feature type="domain" description="Kinesin motor" evidence="9">
    <location>
        <begin position="1"/>
        <end position="373"/>
    </location>
</feature>
<dbReference type="InParanoid" id="A0A0V0QJD0"/>
<evidence type="ECO:0000313" key="10">
    <source>
        <dbReference type="EMBL" id="KRX02216.1"/>
    </source>
</evidence>
<dbReference type="OrthoDB" id="313060at2759"/>
<feature type="coiled-coil region" evidence="7">
    <location>
        <begin position="764"/>
        <end position="825"/>
    </location>
</feature>
<keyword evidence="2 6" id="KW-0547">Nucleotide-binding</keyword>
<gene>
    <name evidence="10" type="ORF">PPERSA_04838</name>
</gene>
<feature type="compositionally biased region" description="Polar residues" evidence="8">
    <location>
        <begin position="599"/>
        <end position="617"/>
    </location>
</feature>
<feature type="region of interest" description="Disordered" evidence="8">
    <location>
        <begin position="655"/>
        <end position="704"/>
    </location>
</feature>
<feature type="compositionally biased region" description="Basic and acidic residues" evidence="8">
    <location>
        <begin position="1099"/>
        <end position="1108"/>
    </location>
</feature>
<evidence type="ECO:0000256" key="8">
    <source>
        <dbReference type="SAM" id="MobiDB-lite"/>
    </source>
</evidence>
<dbReference type="Proteomes" id="UP000054937">
    <property type="component" value="Unassembled WGS sequence"/>
</dbReference>
<feature type="compositionally biased region" description="Low complexity" evidence="8">
    <location>
        <begin position="740"/>
        <end position="749"/>
    </location>
</feature>
<dbReference type="GO" id="GO:0016787">
    <property type="term" value="F:hydrolase activity"/>
    <property type="evidence" value="ECO:0007669"/>
    <property type="project" value="UniProtKB-KW"/>
</dbReference>
<evidence type="ECO:0000256" key="5">
    <source>
        <dbReference type="ARBA" id="ARBA00023175"/>
    </source>
</evidence>
<comment type="caution">
    <text evidence="10">The sequence shown here is derived from an EMBL/GenBank/DDBJ whole genome shotgun (WGS) entry which is preliminary data.</text>
</comment>
<dbReference type="AlphaFoldDB" id="A0A0V0QJD0"/>
<dbReference type="InterPro" id="IPR001752">
    <property type="entry name" value="Kinesin_motor_dom"/>
</dbReference>
<feature type="region of interest" description="Disordered" evidence="8">
    <location>
        <begin position="718"/>
        <end position="764"/>
    </location>
</feature>
<evidence type="ECO:0000256" key="3">
    <source>
        <dbReference type="ARBA" id="ARBA00022840"/>
    </source>
</evidence>
<keyword evidence="1" id="KW-0493">Microtubule</keyword>
<dbReference type="GO" id="GO:0007018">
    <property type="term" value="P:microtubule-based movement"/>
    <property type="evidence" value="ECO:0007669"/>
    <property type="project" value="InterPro"/>
</dbReference>
<dbReference type="InterPro" id="IPR027640">
    <property type="entry name" value="Kinesin-like_fam"/>
</dbReference>
<feature type="compositionally biased region" description="Basic and acidic residues" evidence="8">
    <location>
        <begin position="720"/>
        <end position="731"/>
    </location>
</feature>
<evidence type="ECO:0000256" key="4">
    <source>
        <dbReference type="ARBA" id="ARBA00023054"/>
    </source>
</evidence>
<evidence type="ECO:0000256" key="2">
    <source>
        <dbReference type="ARBA" id="ARBA00022741"/>
    </source>
</evidence>
<feature type="binding site" evidence="6">
    <location>
        <begin position="115"/>
        <end position="122"/>
    </location>
    <ligand>
        <name>ATP</name>
        <dbReference type="ChEBI" id="CHEBI:30616"/>
    </ligand>
</feature>
<sequence length="1266" mass="147560">MVCVRVRPPNKKEINQNNVQQKKTKIEVVKIQDDMVCLVDSDNVNNQGQINNNININQDSFLPSTSDQNSKKDRQYLFDYAFNQNDSTSYIFQKCISSLLDNVLIGYNATIFAYGQTGAGKTFTLFGEEFNHLNNELVVNENNQQGIVFESVKDLFNKIKQRENEDIYDVKISYLEIYNEKVHDLLIPLEDQSPLMIIEDTDRGVYVPDLTEYTIKEAREIFTYIKKGNKNRVMASTGSNQFSSRSHCMLQFNIEKKKKVMDVKNQIETSKLCLIDLAGSERAAISDNRGLRMQEGANINRSLLALGNCINILSDNQKKGAFVPYRDSKLTRLLKDSLGGNTKSIMLACIAPTYLTIEETLNTLKYAQRARKIKKTVEQNVKEVEMHISAYKDIISSLRGEIMHLKQYYDDLSQKIFSNLEECWEIQQSLKDLKQLNEQNEHDLQIKTQELARIKQESPQNQQEVQMINEQIKELKSIILNNQNIYYDMLKNMEQNQAEKKQIQQLVQTNISYSNYKQNNSQENLQQQKTYLSNYQETSIMRPKSNDKIVQMELEMIQMKIELQQKQTKYNNINFINNYLLSQKNDDQGKRQGLLKRQGSGSKSQKQLNNFEFSENPQKTKEKINSTGANLHGSYQGNNEKNKKQLQQYIKSPYNFKNSQNNLNNQNNRSQQTNRKDSQRSANNNRKNMGKIDKAISNNVSKEKNEQDLIKQFEQALEQQQKEKEKNKHNYELSIKQNKKTQPQKNQSKNCKEKIHNKSVLPKRNSYQSTIKEFQDKKANLKQKNLNQKNMGIRSVSPQQKQNYLKFQEKKQSKYNGEIQNLKLQQGEIDLITHFNNNKKKNTQALNQVNNNQVQTRQKSSFSSGNMENLQSTAEFYQNFIQSQNESERQNQNDENLQNFENNSQMKKVEMQIHVVEEEQDEDLENQSHNYNQINQNSKDKNSQKKNLKNNQMFSITNLNQAREKDDLIQNDMEYIKKFSKTTYNEQSNDKRFENQTKFENQQQDLEKIQKQNIQQIQQNNYIQNRPKKNSLYNQYSNNLSQGKQQVGILPGAFSKYNQNYSQNLNKIQKKTSVTISTAQNSKSGIIQKQQNKVKSNKSQHELSEKPKQNQQSVITTPMGLNSLSQLAHNYKFGFNSQQSTQQQKGFAQLQQNNQPYLYSPIQGQYMKNQSQNQQYSQSLQNSKQNISTGNNNNLGNQLNKYVNDNKQTQNWGKNQGLSYIQLSQKQKQRNQSNNRYASTKNSISSYKNILQKVSKSNQNLESSQD</sequence>
<keyword evidence="11" id="KW-1185">Reference proteome</keyword>
<dbReference type="InterPro" id="IPR036961">
    <property type="entry name" value="Kinesin_motor_dom_sf"/>
</dbReference>
<keyword evidence="5 6" id="KW-0505">Motor protein</keyword>